<feature type="transmembrane region" description="Helical" evidence="1">
    <location>
        <begin position="169"/>
        <end position="191"/>
    </location>
</feature>
<dbReference type="PANTHER" id="PTHR35152:SF1">
    <property type="entry name" value="DOMAIN SIGNALLING PROTEIN, PUTATIVE (AFU_ORTHOLOGUE AFUA_5G11310)-RELATED"/>
    <property type="match status" value="1"/>
</dbReference>
<dbReference type="Proteomes" id="UP000063699">
    <property type="component" value="Chromosome"/>
</dbReference>
<evidence type="ECO:0000313" key="3">
    <source>
        <dbReference type="EMBL" id="ALG09056.1"/>
    </source>
</evidence>
<evidence type="ECO:0000313" key="4">
    <source>
        <dbReference type="Proteomes" id="UP000063699"/>
    </source>
</evidence>
<dbReference type="KEGG" id="kphy:AOZ06_20950"/>
<dbReference type="STRING" id="860235.AOZ06_20950"/>
<dbReference type="Pfam" id="PF03707">
    <property type="entry name" value="MHYT"/>
    <property type="match status" value="2"/>
</dbReference>
<feature type="transmembrane region" description="Helical" evidence="1">
    <location>
        <begin position="211"/>
        <end position="233"/>
    </location>
</feature>
<gene>
    <name evidence="3" type="ORF">AOZ06_20950</name>
</gene>
<keyword evidence="4" id="KW-1185">Reference proteome</keyword>
<keyword evidence="1" id="KW-0472">Membrane</keyword>
<organism evidence="3 4">
    <name type="scientific">Kibdelosporangium phytohabitans</name>
    <dbReference type="NCBI Taxonomy" id="860235"/>
    <lineage>
        <taxon>Bacteria</taxon>
        <taxon>Bacillati</taxon>
        <taxon>Actinomycetota</taxon>
        <taxon>Actinomycetes</taxon>
        <taxon>Pseudonocardiales</taxon>
        <taxon>Pseudonocardiaceae</taxon>
        <taxon>Kibdelosporangium</taxon>
    </lineage>
</organism>
<sequence>MQGFSFDVVSAVIAYGVSVVGSALGLLCTSRARAAEGRARARWLGLAATSIGGTGIWVMHFIAMLGSEVHGTPLRYDATTTFLSMVLAILVVAVGLFTVGFKAGTGWLLVGGAATGAGVAIMHYVGMAAINLYGEVHYDPLLVLLSVVIAIVAATAALWATVNIRAFGAIVLASLIMGVAVNGMHHVGMAAAQVMPDMAAGALHGMNGRDLLLPLIVGISFITVMTLAIVTLSPNPKEIAEERALQARIAHADGTRPSFH</sequence>
<feature type="transmembrane region" description="Helical" evidence="1">
    <location>
        <begin position="108"/>
        <end position="130"/>
    </location>
</feature>
<dbReference type="PROSITE" id="PS50924">
    <property type="entry name" value="MHYT"/>
    <property type="match status" value="1"/>
</dbReference>
<feature type="transmembrane region" description="Helical" evidence="1">
    <location>
        <begin position="82"/>
        <end position="101"/>
    </location>
</feature>
<dbReference type="RefSeq" id="WP_054290960.1">
    <property type="nucleotide sequence ID" value="NZ_CP012752.1"/>
</dbReference>
<feature type="transmembrane region" description="Helical" evidence="1">
    <location>
        <begin position="41"/>
        <end position="62"/>
    </location>
</feature>
<dbReference type="AlphaFoldDB" id="A0A0N9I3G2"/>
<feature type="transmembrane region" description="Helical" evidence="1">
    <location>
        <begin position="142"/>
        <end position="162"/>
    </location>
</feature>
<keyword evidence="1" id="KW-0812">Transmembrane</keyword>
<name>A0A0N9I3G2_9PSEU</name>
<feature type="transmembrane region" description="Helical" evidence="1">
    <location>
        <begin position="12"/>
        <end position="29"/>
    </location>
</feature>
<proteinExistence type="predicted"/>
<protein>
    <recommendedName>
        <fullName evidence="2">MHYT domain-containing protein</fullName>
    </recommendedName>
</protein>
<feature type="domain" description="MHYT" evidence="2">
    <location>
        <begin position="6"/>
        <end position="195"/>
    </location>
</feature>
<dbReference type="InterPro" id="IPR005330">
    <property type="entry name" value="MHYT_dom"/>
</dbReference>
<dbReference type="EMBL" id="CP012752">
    <property type="protein sequence ID" value="ALG09056.1"/>
    <property type="molecule type" value="Genomic_DNA"/>
</dbReference>
<dbReference type="GO" id="GO:0016020">
    <property type="term" value="C:membrane"/>
    <property type="evidence" value="ECO:0007669"/>
    <property type="project" value="UniProtKB-UniRule"/>
</dbReference>
<reference evidence="3 4" key="1">
    <citation type="submission" date="2015-07" db="EMBL/GenBank/DDBJ databases">
        <title>Genome sequencing of Kibdelosporangium phytohabitans.</title>
        <authorList>
            <person name="Qin S."/>
            <person name="Xing K."/>
        </authorList>
    </citation>
    <scope>NUCLEOTIDE SEQUENCE [LARGE SCALE GENOMIC DNA]</scope>
    <source>
        <strain evidence="3 4">KLBMP1111</strain>
    </source>
</reference>
<accession>A0A0N9I3G2</accession>
<dbReference type="PANTHER" id="PTHR35152">
    <property type="entry name" value="DOMAIN SIGNALLING PROTEIN, PUTATIVE (AFU_ORTHOLOGUE AFUA_5G11310)-RELATED"/>
    <property type="match status" value="1"/>
</dbReference>
<keyword evidence="1" id="KW-1133">Transmembrane helix</keyword>
<evidence type="ECO:0000256" key="1">
    <source>
        <dbReference type="PROSITE-ProRule" id="PRU00244"/>
    </source>
</evidence>
<evidence type="ECO:0000259" key="2">
    <source>
        <dbReference type="PROSITE" id="PS50924"/>
    </source>
</evidence>